<protein>
    <submittedName>
        <fullName evidence="3">E2F_TDP domain-containing protein</fullName>
    </submittedName>
</protein>
<proteinExistence type="predicted"/>
<dbReference type="InterPro" id="IPR038839">
    <property type="entry name" value="Attf-4-like"/>
</dbReference>
<feature type="compositionally biased region" description="Polar residues" evidence="1">
    <location>
        <begin position="355"/>
        <end position="364"/>
    </location>
</feature>
<evidence type="ECO:0000313" key="3">
    <source>
        <dbReference type="WBParaSite" id="ALUE_0000435901-mRNA-1"/>
    </source>
</evidence>
<feature type="compositionally biased region" description="Acidic residues" evidence="1">
    <location>
        <begin position="49"/>
        <end position="71"/>
    </location>
</feature>
<feature type="compositionally biased region" description="Basic and acidic residues" evidence="1">
    <location>
        <begin position="148"/>
        <end position="164"/>
    </location>
</feature>
<feature type="region of interest" description="Disordered" evidence="1">
    <location>
        <begin position="290"/>
        <end position="375"/>
    </location>
</feature>
<accession>A0A0M3HQH5</accession>
<organism evidence="2 3">
    <name type="scientific">Ascaris lumbricoides</name>
    <name type="common">Giant roundworm</name>
    <dbReference type="NCBI Taxonomy" id="6252"/>
    <lineage>
        <taxon>Eukaryota</taxon>
        <taxon>Metazoa</taxon>
        <taxon>Ecdysozoa</taxon>
        <taxon>Nematoda</taxon>
        <taxon>Chromadorea</taxon>
        <taxon>Rhabditida</taxon>
        <taxon>Spirurina</taxon>
        <taxon>Ascaridomorpha</taxon>
        <taxon>Ascaridoidea</taxon>
        <taxon>Ascarididae</taxon>
        <taxon>Ascaris</taxon>
    </lineage>
</organism>
<evidence type="ECO:0000256" key="1">
    <source>
        <dbReference type="SAM" id="MobiDB-lite"/>
    </source>
</evidence>
<feature type="region of interest" description="Disordered" evidence="1">
    <location>
        <begin position="568"/>
        <end position="594"/>
    </location>
</feature>
<dbReference type="PANTHER" id="PTHR36522">
    <property type="entry name" value="AT HOOK-CONTAINING PROTEIN ATTF-4"/>
    <property type="match status" value="1"/>
</dbReference>
<dbReference type="AlphaFoldDB" id="A0A0M3HQH5"/>
<dbReference type="PANTHER" id="PTHR36522:SF1">
    <property type="entry name" value="AT HOOK-CONTAINING PROTEIN ATTF-4"/>
    <property type="match status" value="1"/>
</dbReference>
<reference evidence="3" key="1">
    <citation type="submission" date="2017-02" db="UniProtKB">
        <authorList>
            <consortium name="WormBaseParasite"/>
        </authorList>
    </citation>
    <scope>IDENTIFICATION</scope>
</reference>
<keyword evidence="2" id="KW-1185">Reference proteome</keyword>
<feature type="region of interest" description="Disordered" evidence="1">
    <location>
        <begin position="142"/>
        <end position="173"/>
    </location>
</feature>
<feature type="compositionally biased region" description="Polar residues" evidence="1">
    <location>
        <begin position="322"/>
        <end position="332"/>
    </location>
</feature>
<evidence type="ECO:0000313" key="2">
    <source>
        <dbReference type="Proteomes" id="UP000036681"/>
    </source>
</evidence>
<dbReference type="WBParaSite" id="ALUE_0000435901-mRNA-1">
    <property type="protein sequence ID" value="ALUE_0000435901-mRNA-1"/>
    <property type="gene ID" value="ALUE_0000435901"/>
</dbReference>
<sequence>MREGAMAQMNQAAVLNMECSSHTATNLQHAMFEQHSSAQAHALIATAREDEEEEEMVDEEDEELEDDEQFDGNDAQNCEERKPSLRDQVDELKHNMIYISHQVTLLMNALHVPACKCEICEPRYRSQVELFSKMKDASAVGTHAAQNVEHKPERKKTETAENGHAEQQVSVPPASQASLFPGMPNMNDCEALLSQIFTQSGVNTFNSASLAGLAQALGLNNTTSKVFASTPAPNSYSFPNPGGRRSKYCSPAEKKAVAEYANIHGASAAARKFNIPPPVAAYYHRKEFKQNRPSGATLPTQMQSSTMSVDSPGTASGDDLENSNGDWTTSQPPTQPNPAVANVNEMFKQMEQHQKQNPAHSSGSPGFLRGRGRGRPKLIGDELDAELVDYMVQVKQSDPRGHLTASQALAIARDYILEKAPGLLEEHGGQIKLKLTWAMKLVSRISERQKEIELGLPAGTISNMTSKIALSAIIVLRVTPRSNFVAHPGTMSGSAANLPGGNFMADMMAQNILSQHMTQIMNQAVTGTVSATPQIVNVRELELPKHDDNVEKGEIVCGNEFKQENIVIKPDENDSQYDDGMEGQTHDDDPESGVHLNEKNGVQQLFIPTNAF</sequence>
<dbReference type="Proteomes" id="UP000036681">
    <property type="component" value="Unplaced"/>
</dbReference>
<feature type="compositionally biased region" description="Polar residues" evidence="1">
    <location>
        <begin position="291"/>
        <end position="314"/>
    </location>
</feature>
<name>A0A0M3HQH5_ASCLU</name>
<feature type="region of interest" description="Disordered" evidence="1">
    <location>
        <begin position="48"/>
        <end position="82"/>
    </location>
</feature>